<dbReference type="InterPro" id="IPR008135">
    <property type="entry name" value="Competence-induced_CinA"/>
</dbReference>
<dbReference type="InterPro" id="IPR041424">
    <property type="entry name" value="CinA_KH"/>
</dbReference>
<dbReference type="Gene3D" id="3.30.70.2860">
    <property type="match status" value="1"/>
</dbReference>
<dbReference type="InterPro" id="IPR036653">
    <property type="entry name" value="CinA-like_C"/>
</dbReference>
<dbReference type="InterPro" id="IPR036425">
    <property type="entry name" value="MoaB/Mog-like_dom_sf"/>
</dbReference>
<dbReference type="Proteomes" id="UP000184204">
    <property type="component" value="Unassembled WGS sequence"/>
</dbReference>
<dbReference type="EMBL" id="CP014223">
    <property type="protein sequence ID" value="AMJ40007.1"/>
    <property type="molecule type" value="Genomic_DNA"/>
</dbReference>
<comment type="similarity">
    <text evidence="1">Belongs to the CinA family.</text>
</comment>
<dbReference type="OrthoDB" id="9801454at2"/>
<dbReference type="Proteomes" id="UP000068026">
    <property type="component" value="Chromosome"/>
</dbReference>
<evidence type="ECO:0000256" key="1">
    <source>
        <dbReference type="HAMAP-Rule" id="MF_00226"/>
    </source>
</evidence>
<dbReference type="SUPFAM" id="SSF53218">
    <property type="entry name" value="Molybdenum cofactor biosynthesis proteins"/>
    <property type="match status" value="1"/>
</dbReference>
<keyword evidence="5" id="KW-1185">Reference proteome</keyword>
<dbReference type="InterPro" id="IPR008136">
    <property type="entry name" value="CinA_C"/>
</dbReference>
<evidence type="ECO:0000259" key="2">
    <source>
        <dbReference type="SMART" id="SM00852"/>
    </source>
</evidence>
<dbReference type="NCBIfam" id="TIGR00200">
    <property type="entry name" value="cinA_nterm"/>
    <property type="match status" value="1"/>
</dbReference>
<accession>A0A0X8VBY1</accession>
<reference evidence="6" key="3">
    <citation type="submission" date="2016-11" db="EMBL/GenBank/DDBJ databases">
        <authorList>
            <person name="Jaros S."/>
            <person name="Januszkiewicz K."/>
            <person name="Wedrychowicz H."/>
        </authorList>
    </citation>
    <scope>NUCLEOTIDE SEQUENCE [LARGE SCALE GENOMIC DNA]</scope>
    <source>
        <strain evidence="6">DSM 1682</strain>
    </source>
</reference>
<dbReference type="PANTHER" id="PTHR13939:SF0">
    <property type="entry name" value="NMN AMIDOHYDROLASE-LIKE PROTEIN YFAY"/>
    <property type="match status" value="1"/>
</dbReference>
<dbReference type="SUPFAM" id="SSF142433">
    <property type="entry name" value="CinA-like"/>
    <property type="match status" value="1"/>
</dbReference>
<dbReference type="PANTHER" id="PTHR13939">
    <property type="entry name" value="NICOTINAMIDE-NUCLEOTIDE AMIDOHYDROLASE PNCC"/>
    <property type="match status" value="1"/>
</dbReference>
<evidence type="ECO:0000313" key="5">
    <source>
        <dbReference type="Proteomes" id="UP000068026"/>
    </source>
</evidence>
<dbReference type="SMART" id="SM00852">
    <property type="entry name" value="MoCF_biosynth"/>
    <property type="match status" value="1"/>
</dbReference>
<dbReference type="Gene3D" id="3.40.980.10">
    <property type="entry name" value="MoaB/Mog-like domain"/>
    <property type="match status" value="1"/>
</dbReference>
<evidence type="ECO:0000313" key="3">
    <source>
        <dbReference type="EMBL" id="AMJ40007.1"/>
    </source>
</evidence>
<organism evidence="4 6">
    <name type="scientific">Anaerotignum propionicum DSM 1682</name>
    <dbReference type="NCBI Taxonomy" id="991789"/>
    <lineage>
        <taxon>Bacteria</taxon>
        <taxon>Bacillati</taxon>
        <taxon>Bacillota</taxon>
        <taxon>Clostridia</taxon>
        <taxon>Lachnospirales</taxon>
        <taxon>Anaerotignaceae</taxon>
        <taxon>Anaerotignum</taxon>
    </lineage>
</organism>
<dbReference type="RefSeq" id="WP_066047259.1">
    <property type="nucleotide sequence ID" value="NZ_CP014223.1"/>
</dbReference>
<dbReference type="Pfam" id="PF00994">
    <property type="entry name" value="MoCF_biosynth"/>
    <property type="match status" value="1"/>
</dbReference>
<gene>
    <name evidence="1 3" type="primary">cinA</name>
    <name evidence="3" type="ORF">CPRO_03980</name>
    <name evidence="4" type="ORF">SAMN02745151_01782</name>
</gene>
<sequence length="413" mass="45047">MKAEILAVGTELLLGDILNTNAQYLAKELAALGIEVYYQTVVGDNPKRLEETLYHAFSRADLVITTGGLGPTEDDLTKETAAKYFGEPLILDEKALAQIQVFFDRIGRTMTENNKKQAFVPEHNSVVMYNANGTAPGIIIEKDGKIIIMLPGPPKEVVPMFENQAKPYLANKQEFTFISRILRVASVGESAMEEMVKDLIDAQTNPTIAPYAKEGEALLRITAKAKDEEEANRLIDPVAVALKERLGKSVYAEGETNMETEVAKLLLAQKKTIAVAESCTGGEISSQLVRFPGISEVFLEGCVTYTNDAKMKRLGVSAQTLEKFGAVSEETAKEMAEGIARTSGSTIGIATTGVAGPDGGTDEKPVGLVYIGIYNNGAVEARGFHFAGNRNKIRERATFQALDWLRRKLQYEK</sequence>
<evidence type="ECO:0000313" key="4">
    <source>
        <dbReference type="EMBL" id="SHE78471.1"/>
    </source>
</evidence>
<proteinExistence type="inferred from homology"/>
<dbReference type="PIRSF" id="PIRSF006728">
    <property type="entry name" value="CinA"/>
    <property type="match status" value="1"/>
</dbReference>
<dbReference type="Pfam" id="PF02464">
    <property type="entry name" value="CinA"/>
    <property type="match status" value="1"/>
</dbReference>
<dbReference type="CDD" id="cd00885">
    <property type="entry name" value="cinA"/>
    <property type="match status" value="1"/>
</dbReference>
<dbReference type="NCBIfam" id="TIGR00199">
    <property type="entry name" value="PncC_domain"/>
    <property type="match status" value="1"/>
</dbReference>
<dbReference type="KEGG" id="cpro:CPRO_03980"/>
<evidence type="ECO:0000313" key="6">
    <source>
        <dbReference type="Proteomes" id="UP000184204"/>
    </source>
</evidence>
<name>A0A0X8VBY1_ANAPI</name>
<dbReference type="AlphaFoldDB" id="A0A0X8VBY1"/>
<dbReference type="InterPro" id="IPR050101">
    <property type="entry name" value="CinA"/>
</dbReference>
<reference evidence="5" key="2">
    <citation type="submission" date="2016-01" db="EMBL/GenBank/DDBJ databases">
        <authorList>
            <person name="Poehlein A."/>
            <person name="Schlien K."/>
            <person name="Gottschalk G."/>
            <person name="Buckel W."/>
            <person name="Daniel R."/>
        </authorList>
    </citation>
    <scope>NUCLEOTIDE SEQUENCE [LARGE SCALE GENOMIC DNA]</scope>
    <source>
        <strain evidence="5">X2</strain>
    </source>
</reference>
<dbReference type="Pfam" id="PF18146">
    <property type="entry name" value="CinA_KH"/>
    <property type="match status" value="1"/>
</dbReference>
<dbReference type="EMBL" id="FQUA01000007">
    <property type="protein sequence ID" value="SHE78471.1"/>
    <property type="molecule type" value="Genomic_DNA"/>
</dbReference>
<dbReference type="Gene3D" id="3.90.950.20">
    <property type="entry name" value="CinA-like"/>
    <property type="match status" value="1"/>
</dbReference>
<dbReference type="NCBIfam" id="TIGR00177">
    <property type="entry name" value="molyb_syn"/>
    <property type="match status" value="1"/>
</dbReference>
<protein>
    <recommendedName>
        <fullName evidence="1">Putative competence-damage inducible protein</fullName>
    </recommendedName>
</protein>
<reference evidence="3 5" key="1">
    <citation type="journal article" date="2016" name="Genome Announc.">
        <title>Complete Genome Sequence of the Amino Acid-Fermenting Clostridium propionicum X2 (DSM 1682).</title>
        <authorList>
            <person name="Poehlein A."/>
            <person name="Schlien K."/>
            <person name="Chowdhury N.P."/>
            <person name="Gottschalk G."/>
            <person name="Buckel W."/>
            <person name="Daniel R."/>
        </authorList>
    </citation>
    <scope>NUCLEOTIDE SEQUENCE [LARGE SCALE GENOMIC DNA]</scope>
    <source>
        <strain evidence="3 5">X2</strain>
    </source>
</reference>
<dbReference type="NCBIfam" id="NF001813">
    <property type="entry name" value="PRK00549.1"/>
    <property type="match status" value="1"/>
</dbReference>
<dbReference type="HAMAP" id="MF_00226_B">
    <property type="entry name" value="CinA_B"/>
    <property type="match status" value="1"/>
</dbReference>
<dbReference type="InterPro" id="IPR001453">
    <property type="entry name" value="MoaB/Mog_dom"/>
</dbReference>
<reference evidence="4" key="4">
    <citation type="submission" date="2016-11" db="EMBL/GenBank/DDBJ databases">
        <authorList>
            <person name="Varghese N."/>
            <person name="Submissions S."/>
        </authorList>
    </citation>
    <scope>NUCLEOTIDE SEQUENCE</scope>
    <source>
        <strain evidence="4">DSM 1682</strain>
    </source>
</reference>
<feature type="domain" description="MoaB/Mog" evidence="2">
    <location>
        <begin position="4"/>
        <end position="172"/>
    </location>
</feature>